<feature type="binding site" evidence="12">
    <location>
        <position position="142"/>
    </location>
    <ligand>
        <name>substrate</name>
    </ligand>
</feature>
<comment type="cofactor">
    <cofactor evidence="12">
        <name>Mg(2+)</name>
        <dbReference type="ChEBI" id="CHEBI:18420"/>
    </cofactor>
    <text evidence="12">Requires a divalent cation, most likely magnesium in vivo, as an electrophilic catalyst to aid phosphoryl group transfer. It is the chelate of the metal and the nucleotide that is the actual substrate.</text>
</comment>
<dbReference type="GO" id="GO:0004747">
    <property type="term" value="F:ribokinase activity"/>
    <property type="evidence" value="ECO:0007669"/>
    <property type="project" value="UniProtKB-UniRule"/>
</dbReference>
<comment type="pathway">
    <text evidence="12">Carbohydrate metabolism; D-ribose degradation; D-ribose 5-phosphate from beta-D-ribopyranose: step 2/2.</text>
</comment>
<evidence type="ECO:0000256" key="10">
    <source>
        <dbReference type="ARBA" id="ARBA00022958"/>
    </source>
</evidence>
<dbReference type="Gene3D" id="3.40.1190.20">
    <property type="match status" value="1"/>
</dbReference>
<dbReference type="HAMAP" id="MF_01987">
    <property type="entry name" value="Ribokinase"/>
    <property type="match status" value="1"/>
</dbReference>
<dbReference type="RefSeq" id="WP_115865832.1">
    <property type="nucleotide sequence ID" value="NZ_CAJUZR010000024.1"/>
</dbReference>
<evidence type="ECO:0000256" key="8">
    <source>
        <dbReference type="ARBA" id="ARBA00022840"/>
    </source>
</evidence>
<dbReference type="Pfam" id="PF00294">
    <property type="entry name" value="PfkB"/>
    <property type="match status" value="1"/>
</dbReference>
<dbReference type="PANTHER" id="PTHR10584:SF166">
    <property type="entry name" value="RIBOKINASE"/>
    <property type="match status" value="1"/>
</dbReference>
<feature type="binding site" evidence="12">
    <location>
        <begin position="253"/>
        <end position="254"/>
    </location>
    <ligand>
        <name>ATP</name>
        <dbReference type="ChEBI" id="CHEBI:30616"/>
    </ligand>
</feature>
<keyword evidence="5 12" id="KW-0479">Metal-binding</keyword>
<dbReference type="NCBIfam" id="TIGR02152">
    <property type="entry name" value="D_ribokin_bact"/>
    <property type="match status" value="1"/>
</dbReference>
<dbReference type="GO" id="GO:0019303">
    <property type="term" value="P:D-ribose catabolic process"/>
    <property type="evidence" value="ECO:0007669"/>
    <property type="project" value="UniProtKB-UniRule"/>
</dbReference>
<proteinExistence type="inferred from homology"/>
<feature type="binding site" evidence="12">
    <location>
        <begin position="41"/>
        <end position="45"/>
    </location>
    <ligand>
        <name>substrate</name>
    </ligand>
</feature>
<feature type="binding site" evidence="12">
    <location>
        <position position="248"/>
    </location>
    <ligand>
        <name>K(+)</name>
        <dbReference type="ChEBI" id="CHEBI:29103"/>
    </ligand>
</feature>
<feature type="binding site" evidence="12">
    <location>
        <position position="279"/>
    </location>
    <ligand>
        <name>ATP</name>
        <dbReference type="ChEBI" id="CHEBI:30616"/>
    </ligand>
</feature>
<feature type="binding site" evidence="12">
    <location>
        <position position="250"/>
    </location>
    <ligand>
        <name>K(+)</name>
        <dbReference type="ChEBI" id="CHEBI:29103"/>
    </ligand>
</feature>
<keyword evidence="12" id="KW-0963">Cytoplasm</keyword>
<dbReference type="EC" id="2.7.1.15" evidence="2 12"/>
<dbReference type="GO" id="GO:0046872">
    <property type="term" value="F:metal ion binding"/>
    <property type="evidence" value="ECO:0007669"/>
    <property type="project" value="UniProtKB-KW"/>
</dbReference>
<reference evidence="16 17" key="1">
    <citation type="journal article" date="2018" name="Vet. Microbiol.">
        <title>Characterisation of Staphylococcus felis isolated from cats using whole genome sequencing.</title>
        <authorList>
            <person name="Worthing K."/>
            <person name="Pang S."/>
            <person name="Trott D.J."/>
            <person name="Abraham S."/>
            <person name="Coombs G.W."/>
            <person name="Jordan D."/>
            <person name="McIntyre L."/>
            <person name="Davies M.R."/>
            <person name="Norris J."/>
        </authorList>
    </citation>
    <scope>NUCLEOTIDE SEQUENCE [LARGE SCALE GENOMIC DNA]</scope>
    <source>
        <strain evidence="15 16">F25</strain>
        <strain evidence="14 17">F9</strain>
    </source>
</reference>
<keyword evidence="7 12" id="KW-0418">Kinase</keyword>
<dbReference type="InterPro" id="IPR002139">
    <property type="entry name" value="Ribo/fructo_kinase"/>
</dbReference>
<dbReference type="InterPro" id="IPR029056">
    <property type="entry name" value="Ribokinase-like"/>
</dbReference>
<evidence type="ECO:0000313" key="14">
    <source>
        <dbReference type="EMBL" id="REH91517.1"/>
    </source>
</evidence>
<evidence type="ECO:0000259" key="13">
    <source>
        <dbReference type="Pfam" id="PF00294"/>
    </source>
</evidence>
<dbReference type="GO" id="GO:0005829">
    <property type="term" value="C:cytosol"/>
    <property type="evidence" value="ECO:0007669"/>
    <property type="project" value="TreeGrafter"/>
</dbReference>
<evidence type="ECO:0000256" key="11">
    <source>
        <dbReference type="ARBA" id="ARBA00023277"/>
    </source>
</evidence>
<dbReference type="PRINTS" id="PR00990">
    <property type="entry name" value="RIBOKINASE"/>
</dbReference>
<feature type="binding site" evidence="12">
    <location>
        <position position="288"/>
    </location>
    <ligand>
        <name>K(+)</name>
        <dbReference type="ChEBI" id="CHEBI:29103"/>
    </ligand>
</feature>
<dbReference type="Proteomes" id="UP000256337">
    <property type="component" value="Unassembled WGS sequence"/>
</dbReference>
<comment type="similarity">
    <text evidence="1">Belongs to the carbohydrate kinase pfkB family.</text>
</comment>
<dbReference type="OrthoDB" id="9775849at2"/>
<dbReference type="CDD" id="cd01174">
    <property type="entry name" value="ribokinase"/>
    <property type="match status" value="1"/>
</dbReference>
<evidence type="ECO:0000256" key="5">
    <source>
        <dbReference type="ARBA" id="ARBA00022723"/>
    </source>
</evidence>
<keyword evidence="9 12" id="KW-0460">Magnesium</keyword>
<keyword evidence="6 12" id="KW-0547">Nucleotide-binding</keyword>
<name>A0A3E0ILZ6_9STAP</name>
<feature type="domain" description="Carbohydrate kinase PfkB" evidence="13">
    <location>
        <begin position="3"/>
        <end position="297"/>
    </location>
</feature>
<comment type="caution">
    <text evidence="12">Lacks conserved residue(s) required for the propagation of feature annotation.</text>
</comment>
<feature type="binding site" evidence="12">
    <location>
        <position position="254"/>
    </location>
    <ligand>
        <name>substrate</name>
    </ligand>
</feature>
<evidence type="ECO:0000256" key="9">
    <source>
        <dbReference type="ARBA" id="ARBA00022842"/>
    </source>
</evidence>
<evidence type="ECO:0000313" key="16">
    <source>
        <dbReference type="Proteomes" id="UP000256337"/>
    </source>
</evidence>
<dbReference type="Proteomes" id="UP000256562">
    <property type="component" value="Unassembled WGS sequence"/>
</dbReference>
<feature type="binding site" evidence="12">
    <location>
        <position position="285"/>
    </location>
    <ligand>
        <name>K(+)</name>
        <dbReference type="ChEBI" id="CHEBI:29103"/>
    </ligand>
</feature>
<evidence type="ECO:0000256" key="6">
    <source>
        <dbReference type="ARBA" id="ARBA00022741"/>
    </source>
</evidence>
<keyword evidence="8 12" id="KW-0067">ATP-binding</keyword>
<keyword evidence="4 12" id="KW-0808">Transferase</keyword>
<feature type="binding site" evidence="12">
    <location>
        <begin position="222"/>
        <end position="227"/>
    </location>
    <ligand>
        <name>ATP</name>
        <dbReference type="ChEBI" id="CHEBI:30616"/>
    </ligand>
</feature>
<dbReference type="EMBL" id="QKYD01000132">
    <property type="protein sequence ID" value="REI20284.1"/>
    <property type="molecule type" value="Genomic_DNA"/>
</dbReference>
<feature type="binding site" evidence="12">
    <location>
        <position position="294"/>
    </location>
    <ligand>
        <name>K(+)</name>
        <dbReference type="ChEBI" id="CHEBI:29103"/>
    </ligand>
</feature>
<evidence type="ECO:0000313" key="17">
    <source>
        <dbReference type="Proteomes" id="UP000256562"/>
    </source>
</evidence>
<comment type="catalytic activity">
    <reaction evidence="12">
        <text>D-ribose + ATP = D-ribose 5-phosphate + ADP + H(+)</text>
        <dbReference type="Rhea" id="RHEA:13697"/>
        <dbReference type="ChEBI" id="CHEBI:15378"/>
        <dbReference type="ChEBI" id="CHEBI:30616"/>
        <dbReference type="ChEBI" id="CHEBI:47013"/>
        <dbReference type="ChEBI" id="CHEBI:78346"/>
        <dbReference type="ChEBI" id="CHEBI:456216"/>
        <dbReference type="EC" id="2.7.1.15"/>
    </reaction>
</comment>
<feature type="active site" description="Proton acceptor" evidence="12">
    <location>
        <position position="254"/>
    </location>
</feature>
<gene>
    <name evidence="12 14" type="primary">rbsK</name>
    <name evidence="15" type="ORF">DOS76_09485</name>
    <name evidence="14" type="ORF">DOS83_11340</name>
</gene>
<comment type="caution">
    <text evidence="14">The sequence shown here is derived from an EMBL/GenBank/DDBJ whole genome shotgun (WGS) entry which is preliminary data.</text>
</comment>
<evidence type="ECO:0000256" key="3">
    <source>
        <dbReference type="ARBA" id="ARBA00016943"/>
    </source>
</evidence>
<comment type="similarity">
    <text evidence="12">Belongs to the carbohydrate kinase PfkB family. Ribokinase subfamily.</text>
</comment>
<dbReference type="EMBL" id="QKXQ01000539">
    <property type="protein sequence ID" value="REH91517.1"/>
    <property type="molecule type" value="Genomic_DNA"/>
</dbReference>
<comment type="subcellular location">
    <subcellularLocation>
        <location evidence="12">Cytoplasm</location>
    </subcellularLocation>
</comment>
<dbReference type="InterPro" id="IPR011611">
    <property type="entry name" value="PfkB_dom"/>
</dbReference>
<keyword evidence="11 12" id="KW-0119">Carbohydrate metabolism</keyword>
<dbReference type="AlphaFoldDB" id="A0A3E0ILZ6"/>
<evidence type="ECO:0000256" key="4">
    <source>
        <dbReference type="ARBA" id="ARBA00022679"/>
    </source>
</evidence>
<dbReference type="UniPathway" id="UPA00916">
    <property type="reaction ID" value="UER00889"/>
</dbReference>
<feature type="binding site" evidence="12">
    <location>
        <begin position="12"/>
        <end position="14"/>
    </location>
    <ligand>
        <name>substrate</name>
    </ligand>
</feature>
<dbReference type="InterPro" id="IPR002173">
    <property type="entry name" value="Carboh/pur_kinase_PfkB_CS"/>
</dbReference>
<feature type="binding site" evidence="12">
    <location>
        <position position="186"/>
    </location>
    <ligand>
        <name>ATP</name>
        <dbReference type="ChEBI" id="CHEBI:30616"/>
    </ligand>
</feature>
<accession>A0A3E0ILZ6</accession>
<comment type="function">
    <text evidence="12">Catalyzes the phosphorylation of ribose at O-5 in a reaction requiring ATP and magnesium. The resulting D-ribose-5-phosphate can then be used either for sythesis of nucleotides, histidine, and tryptophan, or as a component of the pentose phosphate pathway.</text>
</comment>
<comment type="activity regulation">
    <text evidence="12">Activated by a monovalent cation that binds near, but not in, the active site. The most likely occupant of the site in vivo is potassium. Ion binding induces a conformational change that may alter substrate affinity.</text>
</comment>
<dbReference type="SUPFAM" id="SSF53613">
    <property type="entry name" value="Ribokinase-like"/>
    <property type="match status" value="1"/>
</dbReference>
<organism evidence="14 17">
    <name type="scientific">Staphylococcus felis</name>
    <dbReference type="NCBI Taxonomy" id="46127"/>
    <lineage>
        <taxon>Bacteria</taxon>
        <taxon>Bacillati</taxon>
        <taxon>Bacillota</taxon>
        <taxon>Bacilli</taxon>
        <taxon>Bacillales</taxon>
        <taxon>Staphylococcaceae</taxon>
        <taxon>Staphylococcus</taxon>
    </lineage>
</organism>
<evidence type="ECO:0000313" key="15">
    <source>
        <dbReference type="EMBL" id="REI20284.1"/>
    </source>
</evidence>
<dbReference type="GO" id="GO:0005524">
    <property type="term" value="F:ATP binding"/>
    <property type="evidence" value="ECO:0007669"/>
    <property type="project" value="UniProtKB-UniRule"/>
</dbReference>
<evidence type="ECO:0000256" key="2">
    <source>
        <dbReference type="ARBA" id="ARBA00012035"/>
    </source>
</evidence>
<dbReference type="PROSITE" id="PS00584">
    <property type="entry name" value="PFKB_KINASES_2"/>
    <property type="match status" value="1"/>
</dbReference>
<feature type="binding site" evidence="12">
    <location>
        <position position="290"/>
    </location>
    <ligand>
        <name>K(+)</name>
        <dbReference type="ChEBI" id="CHEBI:29103"/>
    </ligand>
</feature>
<evidence type="ECO:0000256" key="1">
    <source>
        <dbReference type="ARBA" id="ARBA00005380"/>
    </source>
</evidence>
<comment type="subunit">
    <text evidence="12">Homodimer.</text>
</comment>
<evidence type="ECO:0000256" key="7">
    <source>
        <dbReference type="ARBA" id="ARBA00022777"/>
    </source>
</evidence>
<protein>
    <recommendedName>
        <fullName evidence="3 12">Ribokinase</fullName>
        <shortName evidence="12">RK</shortName>
        <ecNumber evidence="2 12">2.7.1.15</ecNumber>
    </recommendedName>
</protein>
<evidence type="ECO:0000256" key="12">
    <source>
        <dbReference type="HAMAP-Rule" id="MF_01987"/>
    </source>
</evidence>
<keyword evidence="10 12" id="KW-0630">Potassium</keyword>
<sequence length="305" mass="32890">MTQKVVILGSTNVDRFLSVDRYAKPGETLHVDQGQQNYGGGKGANQAIATARMKADTIFISKVGQDGIADFMFEGFAEAGLNTDYVLKSDTADTGQAFITVDAKGNNMIYVYGGANMTMTPEDVEKAASVIAEADYIVAQLEVPVPAIIRAFEIAREHGVTTILNPAPASTLSEELLTLIDVIIPNEFESEILSGIPVEDEPSMKKNVDYFLNLGVKVVLITLGERGTYYATKETSGLVEAYRVKVVDTTAAGDTFIGAFVSRFDIAAMNIEEAIDFANKAASYTVQKSGAQISIPWLDEVESKE</sequence>
<dbReference type="PANTHER" id="PTHR10584">
    <property type="entry name" value="SUGAR KINASE"/>
    <property type="match status" value="1"/>
</dbReference>
<dbReference type="InterPro" id="IPR011877">
    <property type="entry name" value="Ribokinase"/>
</dbReference>